<dbReference type="EMBL" id="CAJVQB010002869">
    <property type="protein sequence ID" value="CAG8590011.1"/>
    <property type="molecule type" value="Genomic_DNA"/>
</dbReference>
<gene>
    <name evidence="3" type="ORF">GMARGA_LOCUS6361</name>
</gene>
<name>A0ABN7UGX8_GIGMA</name>
<evidence type="ECO:0000256" key="1">
    <source>
        <dbReference type="SAM" id="Coils"/>
    </source>
</evidence>
<keyword evidence="4" id="KW-1185">Reference proteome</keyword>
<feature type="compositionally biased region" description="Basic and acidic residues" evidence="2">
    <location>
        <begin position="8"/>
        <end position="25"/>
    </location>
</feature>
<proteinExistence type="predicted"/>
<sequence>MNLTDLNAEIKERITEGTKPSDLKKTNPKTTSIPAAPPLPEEKKGKKEKESGSKKTNATVSSVVSFRVEQIEDSVKNLDKDLAVFAKQNLKVGEELLEKKLVDNINAYTENNRRIVNKVEDEPEKADVVLSVDKQYEDYKATINAYEKDKETKAEEYSREIRKRDLEIDQLKKDVAERDRKVLEANNARELEEKARKDAQNTVLAQQYYREQKEQNRIIAERAQSQKKFEDFFSQRLNNKLQNKR</sequence>
<organism evidence="3 4">
    <name type="scientific">Gigaspora margarita</name>
    <dbReference type="NCBI Taxonomy" id="4874"/>
    <lineage>
        <taxon>Eukaryota</taxon>
        <taxon>Fungi</taxon>
        <taxon>Fungi incertae sedis</taxon>
        <taxon>Mucoromycota</taxon>
        <taxon>Glomeromycotina</taxon>
        <taxon>Glomeromycetes</taxon>
        <taxon>Diversisporales</taxon>
        <taxon>Gigasporaceae</taxon>
        <taxon>Gigaspora</taxon>
    </lineage>
</organism>
<feature type="compositionally biased region" description="Basic and acidic residues" evidence="2">
    <location>
        <begin position="40"/>
        <end position="53"/>
    </location>
</feature>
<protein>
    <submittedName>
        <fullName evidence="3">34692_t:CDS:1</fullName>
    </submittedName>
</protein>
<accession>A0ABN7UGX8</accession>
<reference evidence="3 4" key="1">
    <citation type="submission" date="2021-06" db="EMBL/GenBank/DDBJ databases">
        <authorList>
            <person name="Kallberg Y."/>
            <person name="Tangrot J."/>
            <person name="Rosling A."/>
        </authorList>
    </citation>
    <scope>NUCLEOTIDE SEQUENCE [LARGE SCALE GENOMIC DNA]</scope>
    <source>
        <strain evidence="3 4">120-4 pot B 10/14</strain>
    </source>
</reference>
<evidence type="ECO:0000256" key="2">
    <source>
        <dbReference type="SAM" id="MobiDB-lite"/>
    </source>
</evidence>
<feature type="region of interest" description="Disordered" evidence="2">
    <location>
        <begin position="1"/>
        <end position="59"/>
    </location>
</feature>
<feature type="coiled-coil region" evidence="1">
    <location>
        <begin position="136"/>
        <end position="202"/>
    </location>
</feature>
<dbReference type="Proteomes" id="UP000789901">
    <property type="component" value="Unassembled WGS sequence"/>
</dbReference>
<evidence type="ECO:0000313" key="3">
    <source>
        <dbReference type="EMBL" id="CAG8590011.1"/>
    </source>
</evidence>
<comment type="caution">
    <text evidence="3">The sequence shown here is derived from an EMBL/GenBank/DDBJ whole genome shotgun (WGS) entry which is preliminary data.</text>
</comment>
<keyword evidence="1" id="KW-0175">Coiled coil</keyword>
<evidence type="ECO:0000313" key="4">
    <source>
        <dbReference type="Proteomes" id="UP000789901"/>
    </source>
</evidence>